<evidence type="ECO:0000313" key="2">
    <source>
        <dbReference type="EMBL" id="CRZ04357.1"/>
    </source>
</evidence>
<evidence type="ECO:0000256" key="1">
    <source>
        <dbReference type="SAM" id="MobiDB-lite"/>
    </source>
</evidence>
<name>A0A0H5QRV2_9EUKA</name>
<protein>
    <recommendedName>
        <fullName evidence="3">GAF domain-containing protein</fullName>
    </recommendedName>
</protein>
<dbReference type="InterPro" id="IPR029016">
    <property type="entry name" value="GAF-like_dom_sf"/>
</dbReference>
<organism evidence="2">
    <name type="scientific">Spongospora subterranea</name>
    <dbReference type="NCBI Taxonomy" id="70186"/>
    <lineage>
        <taxon>Eukaryota</taxon>
        <taxon>Sar</taxon>
        <taxon>Rhizaria</taxon>
        <taxon>Endomyxa</taxon>
        <taxon>Phytomyxea</taxon>
        <taxon>Plasmodiophorida</taxon>
        <taxon>Plasmodiophoridae</taxon>
        <taxon>Spongospora</taxon>
    </lineage>
</organism>
<feature type="compositionally biased region" description="Basic and acidic residues" evidence="1">
    <location>
        <begin position="14"/>
        <end position="27"/>
    </location>
</feature>
<proteinExistence type="predicted"/>
<reference evidence="2" key="1">
    <citation type="submission" date="2015-04" db="EMBL/GenBank/DDBJ databases">
        <title>The genome sequence of the plant pathogenic Rhizarian Plasmodiophora brassicae reveals insights in its biotrophic life cycle and the origin of chitin synthesis.</title>
        <authorList>
            <person name="Schwelm A."/>
            <person name="Fogelqvist J."/>
            <person name="Knaust A."/>
            <person name="Julke S."/>
            <person name="Lilja T."/>
            <person name="Dhandapani V."/>
            <person name="Bonilla-Rosso G."/>
            <person name="Karlsson M."/>
            <person name="Shevchenko A."/>
            <person name="Choi S.R."/>
            <person name="Kim H.G."/>
            <person name="Park J.Y."/>
            <person name="Lim Y.P."/>
            <person name="Ludwig-Muller J."/>
            <person name="Dixelius C."/>
        </authorList>
    </citation>
    <scope>NUCLEOTIDE SEQUENCE</scope>
    <source>
        <tissue evidence="2">Potato root galls</tissue>
    </source>
</reference>
<feature type="region of interest" description="Disordered" evidence="1">
    <location>
        <begin position="1"/>
        <end position="27"/>
    </location>
</feature>
<dbReference type="SUPFAM" id="SSF55781">
    <property type="entry name" value="GAF domain-like"/>
    <property type="match status" value="1"/>
</dbReference>
<dbReference type="EMBL" id="HACM01003915">
    <property type="protein sequence ID" value="CRZ04357.1"/>
    <property type="molecule type" value="Transcribed_RNA"/>
</dbReference>
<feature type="non-terminal residue" evidence="2">
    <location>
        <position position="1"/>
    </location>
</feature>
<sequence>PNSTRRKKFQNEAGNEKSAKKKSTSVDDHNLTAGNLQMISLENDNDELLRVMQALGTTTELPLTESEPEAILTIAEGALLALSVVLTQSDQFQIRIGSRWYKWLPETETISGALSSSFYTIPAGLREPLDMPNSPSWKGELCAYIAKGHFNRIEMAGMRAVSARLNAVLAYQSHIASLSLLLSSENKESARLQSQLQIATSLLECARTCTLSKGVHVVFNNDSCQLAKFLNAESAQIWLFDQTCAQLWTAVDTGSNNTVKTLRCPIDCVSLLTQVAVSRISAVYHENDECSAYNEEIDGISVGLKSSLKPRSLLISAIGNDVEGVLGVIRV</sequence>
<evidence type="ECO:0008006" key="3">
    <source>
        <dbReference type="Google" id="ProtNLM"/>
    </source>
</evidence>
<dbReference type="AlphaFoldDB" id="A0A0H5QRV2"/>
<feature type="non-terminal residue" evidence="2">
    <location>
        <position position="331"/>
    </location>
</feature>
<dbReference type="Gene3D" id="3.30.450.40">
    <property type="match status" value="1"/>
</dbReference>
<accession>A0A0H5QRV2</accession>